<protein>
    <recommendedName>
        <fullName evidence="1">DUF6906 domain-containing protein</fullName>
    </recommendedName>
</protein>
<reference evidence="2" key="1">
    <citation type="submission" date="2017-06" db="EMBL/GenBank/DDBJ databases">
        <title>Novel phages from South African skin metaviromes.</title>
        <authorList>
            <person name="van Zyl L.J."/>
            <person name="Abrahams Y."/>
            <person name="Stander E.A."/>
            <person name="Kirby B.M."/>
            <person name="Clavaud C."/>
            <person name="Farcet C."/>
            <person name="Breton L."/>
            <person name="Trindade M.I."/>
        </authorList>
    </citation>
    <scope>NUCLEOTIDE SEQUENCE</scope>
</reference>
<proteinExistence type="predicted"/>
<name>A0A2H4J737_9CAUD</name>
<dbReference type="Pfam" id="PF21847">
    <property type="entry name" value="DUF6906"/>
    <property type="match status" value="1"/>
</dbReference>
<feature type="domain" description="DUF6906" evidence="1">
    <location>
        <begin position="1"/>
        <end position="50"/>
    </location>
</feature>
<gene>
    <name evidence="2" type="ORF">7F23_44</name>
</gene>
<dbReference type="EMBL" id="MF417886">
    <property type="protein sequence ID" value="ASN69157.1"/>
    <property type="molecule type" value="Genomic_DNA"/>
</dbReference>
<evidence type="ECO:0000313" key="2">
    <source>
        <dbReference type="EMBL" id="ASN69157.1"/>
    </source>
</evidence>
<evidence type="ECO:0000259" key="1">
    <source>
        <dbReference type="Pfam" id="PF21847"/>
    </source>
</evidence>
<sequence length="55" mass="6547">MKQGKNTTRNQKENIRRARLNPENWLIYKNNGERVSLVHRNTGTTRQILKDNRGK</sequence>
<organism evidence="2">
    <name type="scientific">uncultured Caudovirales phage</name>
    <dbReference type="NCBI Taxonomy" id="2100421"/>
    <lineage>
        <taxon>Viruses</taxon>
        <taxon>Duplodnaviria</taxon>
        <taxon>Heunggongvirae</taxon>
        <taxon>Uroviricota</taxon>
        <taxon>Caudoviricetes</taxon>
        <taxon>Peduoviridae</taxon>
        <taxon>Maltschvirus</taxon>
        <taxon>Maltschvirus maltsch</taxon>
    </lineage>
</organism>
<accession>A0A2H4J737</accession>
<dbReference type="InterPro" id="IPR054201">
    <property type="entry name" value="DUF6906"/>
</dbReference>